<sequence>TSTTQISHAITQSMKAPALPQTDGGSEYHPTRNPNFAQSNPPSYPRQQHMTQPPLRARNIPIVPSLSVPPPPPLRQQSHTTGNTVHDLLPYCTTEPLLNEAQVIALSDVVGSLRELVPLALAAAAGDERSLRKLESAVGKRDAVGLVEFFVDEWEIEG</sequence>
<dbReference type="EMBL" id="KI968736">
    <property type="protein sequence ID" value="EUN26762.1"/>
    <property type="molecule type" value="Genomic_DNA"/>
</dbReference>
<protein>
    <submittedName>
        <fullName evidence="2">Uncharacterized protein</fullName>
    </submittedName>
</protein>
<dbReference type="OrthoDB" id="3791893at2759"/>
<keyword evidence="3" id="KW-1185">Reference proteome</keyword>
<feature type="compositionally biased region" description="Polar residues" evidence="1">
    <location>
        <begin position="1"/>
        <end position="14"/>
    </location>
</feature>
<proteinExistence type="predicted"/>
<feature type="compositionally biased region" description="Polar residues" evidence="1">
    <location>
        <begin position="32"/>
        <end position="51"/>
    </location>
</feature>
<dbReference type="GeneID" id="26247973"/>
<reference evidence="2 3" key="1">
    <citation type="journal article" date="2013" name="PLoS Genet.">
        <title>Comparative genome structure, secondary metabolite, and effector coding capacity across Cochliobolus pathogens.</title>
        <authorList>
            <person name="Condon B.J."/>
            <person name="Leng Y."/>
            <person name="Wu D."/>
            <person name="Bushley K.E."/>
            <person name="Ohm R.A."/>
            <person name="Otillar R."/>
            <person name="Martin J."/>
            <person name="Schackwitz W."/>
            <person name="Grimwood J."/>
            <person name="MohdZainudin N."/>
            <person name="Xue C."/>
            <person name="Wang R."/>
            <person name="Manning V.A."/>
            <person name="Dhillon B."/>
            <person name="Tu Z.J."/>
            <person name="Steffenson B.J."/>
            <person name="Salamov A."/>
            <person name="Sun H."/>
            <person name="Lowry S."/>
            <person name="LaButti K."/>
            <person name="Han J."/>
            <person name="Copeland A."/>
            <person name="Lindquist E."/>
            <person name="Barry K."/>
            <person name="Schmutz J."/>
            <person name="Baker S.E."/>
            <person name="Ciuffetti L.M."/>
            <person name="Grigoriev I.V."/>
            <person name="Zhong S."/>
            <person name="Turgeon B.G."/>
        </authorList>
    </citation>
    <scope>NUCLEOTIDE SEQUENCE [LARGE SCALE GENOMIC DNA]</scope>
    <source>
        <strain evidence="2 3">FI3</strain>
    </source>
</reference>
<feature type="region of interest" description="Disordered" evidence="1">
    <location>
        <begin position="1"/>
        <end position="80"/>
    </location>
</feature>
<organism evidence="2 3">
    <name type="scientific">Bipolaris victoriae (strain FI3)</name>
    <name type="common">Victoria blight of oats agent</name>
    <name type="synonym">Cochliobolus victoriae</name>
    <dbReference type="NCBI Taxonomy" id="930091"/>
    <lineage>
        <taxon>Eukaryota</taxon>
        <taxon>Fungi</taxon>
        <taxon>Dikarya</taxon>
        <taxon>Ascomycota</taxon>
        <taxon>Pezizomycotina</taxon>
        <taxon>Dothideomycetes</taxon>
        <taxon>Pleosporomycetidae</taxon>
        <taxon>Pleosporales</taxon>
        <taxon>Pleosporineae</taxon>
        <taxon>Pleosporaceae</taxon>
        <taxon>Bipolaris</taxon>
    </lineage>
</organism>
<evidence type="ECO:0000313" key="2">
    <source>
        <dbReference type="EMBL" id="EUN26762.1"/>
    </source>
</evidence>
<gene>
    <name evidence="2" type="ORF">COCVIDRAFT_100055</name>
</gene>
<accession>W7ES10</accession>
<dbReference type="Proteomes" id="UP000054337">
    <property type="component" value="Unassembled WGS sequence"/>
</dbReference>
<dbReference type="AlphaFoldDB" id="W7ES10"/>
<feature type="non-terminal residue" evidence="2">
    <location>
        <position position="1"/>
    </location>
</feature>
<dbReference type="HOGENOM" id="CLU_1532415_0_0_1"/>
<dbReference type="RefSeq" id="XP_014556346.1">
    <property type="nucleotide sequence ID" value="XM_014700860.1"/>
</dbReference>
<evidence type="ECO:0000256" key="1">
    <source>
        <dbReference type="SAM" id="MobiDB-lite"/>
    </source>
</evidence>
<name>W7ES10_BIPV3</name>
<evidence type="ECO:0000313" key="3">
    <source>
        <dbReference type="Proteomes" id="UP000054337"/>
    </source>
</evidence>